<dbReference type="AlphaFoldDB" id="A0A6A4H438"/>
<proteinExistence type="predicted"/>
<evidence type="ECO:0000313" key="1">
    <source>
        <dbReference type="EMBL" id="KAE9392480.1"/>
    </source>
</evidence>
<keyword evidence="2" id="KW-1185">Reference proteome</keyword>
<evidence type="ECO:0000313" key="2">
    <source>
        <dbReference type="Proteomes" id="UP000799118"/>
    </source>
</evidence>
<reference evidence="1" key="1">
    <citation type="journal article" date="2019" name="Environ. Microbiol.">
        <title>Fungal ecological strategies reflected in gene transcription - a case study of two litter decomposers.</title>
        <authorList>
            <person name="Barbi F."/>
            <person name="Kohler A."/>
            <person name="Barry K."/>
            <person name="Baskaran P."/>
            <person name="Daum C."/>
            <person name="Fauchery L."/>
            <person name="Ihrmark K."/>
            <person name="Kuo A."/>
            <person name="LaButti K."/>
            <person name="Lipzen A."/>
            <person name="Morin E."/>
            <person name="Grigoriev I.V."/>
            <person name="Henrissat B."/>
            <person name="Lindahl B."/>
            <person name="Martin F."/>
        </authorList>
    </citation>
    <scope>NUCLEOTIDE SEQUENCE</scope>
    <source>
        <strain evidence="1">JB14</strain>
    </source>
</reference>
<accession>A0A6A4H438</accession>
<dbReference type="EMBL" id="ML769594">
    <property type="protein sequence ID" value="KAE9392480.1"/>
    <property type="molecule type" value="Genomic_DNA"/>
</dbReference>
<name>A0A6A4H438_9AGAR</name>
<dbReference type="Proteomes" id="UP000799118">
    <property type="component" value="Unassembled WGS sequence"/>
</dbReference>
<gene>
    <name evidence="1" type="ORF">BT96DRAFT_272246</name>
</gene>
<sequence length="119" mass="14219">MTMYLAAITVSRHIHQVLSWKNDATIEIESASSSAIIDPPACTRYKRSWPLLFAESGIGRGEILMIMTMTSRRRTLLLRLRAQCWWSWRRTRGRFESRLKVDPWRRRIDAFTTSQWRYR</sequence>
<organism evidence="1 2">
    <name type="scientific">Gymnopus androsaceus JB14</name>
    <dbReference type="NCBI Taxonomy" id="1447944"/>
    <lineage>
        <taxon>Eukaryota</taxon>
        <taxon>Fungi</taxon>
        <taxon>Dikarya</taxon>
        <taxon>Basidiomycota</taxon>
        <taxon>Agaricomycotina</taxon>
        <taxon>Agaricomycetes</taxon>
        <taxon>Agaricomycetidae</taxon>
        <taxon>Agaricales</taxon>
        <taxon>Marasmiineae</taxon>
        <taxon>Omphalotaceae</taxon>
        <taxon>Gymnopus</taxon>
    </lineage>
</organism>
<protein>
    <submittedName>
        <fullName evidence="1">Uncharacterized protein</fullName>
    </submittedName>
</protein>